<proteinExistence type="predicted"/>
<keyword evidence="1" id="KW-1133">Transmembrane helix</keyword>
<dbReference type="AlphaFoldDB" id="A0A0A5GAF5"/>
<dbReference type="RefSeq" id="WP_027448848.1">
    <property type="nucleotide sequence ID" value="NZ_AVPF01000021.1"/>
</dbReference>
<gene>
    <name evidence="2" type="ORF">N783_08855</name>
</gene>
<keyword evidence="1" id="KW-0812">Transmembrane</keyword>
<reference evidence="2 3" key="1">
    <citation type="submission" date="2013-08" db="EMBL/GenBank/DDBJ databases">
        <authorList>
            <person name="Huang J."/>
            <person name="Wang G."/>
        </authorList>
    </citation>
    <scope>NUCLEOTIDE SEQUENCE [LARGE SCALE GENOMIC DNA]</scope>
    <source>
        <strain evidence="2 3">BH030004</strain>
    </source>
</reference>
<evidence type="ECO:0000256" key="1">
    <source>
        <dbReference type="SAM" id="Phobius"/>
    </source>
</evidence>
<name>A0A0A5GAF5_9BACI</name>
<dbReference type="Proteomes" id="UP000030403">
    <property type="component" value="Unassembled WGS sequence"/>
</dbReference>
<comment type="caution">
    <text evidence="2">The sequence shown here is derived from an EMBL/GenBank/DDBJ whole genome shotgun (WGS) entry which is preliminary data.</text>
</comment>
<sequence>MKNYFTNENGGALVYVLLIIFSLAIFMPVVFSQLSQDRSQVMRITNEVQVNQVLNTAMNSYLENNEILQSLCNNEDLYLPDGGKVTLDVTTKTVNDRDMSCQTGNQAYKVVMKASSDGYSETLTHMVNSGKKLPPWIYVEDLGNGEYLICGFTPKGTNNIAFDIRDDGATAWNYWDSVASFTMLSSSDIKNRLEMPDINITDIDEQEDLLSDLRQSLGSYLFFLNYQYGQTFNIEYTNSKGEVAFGDFKPNFNFYAFTKKYSATSSQVLGAISNFNSGEKSDRMTSYLDVTAANGDAVIRIGPDGEIEYIEMENNIEKPADETLIVTNSVDFTNTDKENIDLSAGEVVIQDLASLRVANQSNPTLNITSKSGDVVIQGSLTNYATANGGDFTGITIQSAQDIDARWSDLYAERRIEFDAAGSIFLQDAILEFNKNKPELKLYAGNDIFLEDLSVIVPPDTFDYSGNPCGTLKSGDLAGTVDFGTCPIK</sequence>
<accession>A0A0A5GAF5</accession>
<feature type="transmembrane region" description="Helical" evidence="1">
    <location>
        <begin position="12"/>
        <end position="31"/>
    </location>
</feature>
<evidence type="ECO:0000313" key="2">
    <source>
        <dbReference type="EMBL" id="KGX88085.1"/>
    </source>
</evidence>
<keyword evidence="3" id="KW-1185">Reference proteome</keyword>
<organism evidence="2 3">
    <name type="scientific">Pontibacillus marinus BH030004 = DSM 16465</name>
    <dbReference type="NCBI Taxonomy" id="1385511"/>
    <lineage>
        <taxon>Bacteria</taxon>
        <taxon>Bacillati</taxon>
        <taxon>Bacillota</taxon>
        <taxon>Bacilli</taxon>
        <taxon>Bacillales</taxon>
        <taxon>Bacillaceae</taxon>
        <taxon>Pontibacillus</taxon>
    </lineage>
</organism>
<dbReference type="EMBL" id="AVPF01000021">
    <property type="protein sequence ID" value="KGX88085.1"/>
    <property type="molecule type" value="Genomic_DNA"/>
</dbReference>
<keyword evidence="1" id="KW-0472">Membrane</keyword>
<protein>
    <submittedName>
        <fullName evidence="2">Uncharacterized protein</fullName>
    </submittedName>
</protein>
<evidence type="ECO:0000313" key="3">
    <source>
        <dbReference type="Proteomes" id="UP000030403"/>
    </source>
</evidence>